<accession>A0A7W5JUP8</accession>
<evidence type="ECO:0000313" key="2">
    <source>
        <dbReference type="Proteomes" id="UP000565572"/>
    </source>
</evidence>
<dbReference type="AlphaFoldDB" id="A0A7W5JUP8"/>
<evidence type="ECO:0000313" key="1">
    <source>
        <dbReference type="EMBL" id="MBB3326560.1"/>
    </source>
</evidence>
<comment type="caution">
    <text evidence="1">The sequence shown here is derived from an EMBL/GenBank/DDBJ whole genome shotgun (WGS) entry which is preliminary data.</text>
</comment>
<dbReference type="Proteomes" id="UP000565572">
    <property type="component" value="Unassembled WGS sequence"/>
</dbReference>
<organism evidence="1 2">
    <name type="scientific">Microlunatus antarcticus</name>
    <dbReference type="NCBI Taxonomy" id="53388"/>
    <lineage>
        <taxon>Bacteria</taxon>
        <taxon>Bacillati</taxon>
        <taxon>Actinomycetota</taxon>
        <taxon>Actinomycetes</taxon>
        <taxon>Propionibacteriales</taxon>
        <taxon>Propionibacteriaceae</taxon>
        <taxon>Microlunatus</taxon>
    </lineage>
</organism>
<dbReference type="RefSeq" id="WP_183337485.1">
    <property type="nucleotide sequence ID" value="NZ_JACHZG010000001.1"/>
</dbReference>
<reference evidence="1 2" key="1">
    <citation type="submission" date="2020-08" db="EMBL/GenBank/DDBJ databases">
        <title>Sequencing the genomes of 1000 actinobacteria strains.</title>
        <authorList>
            <person name="Klenk H.-P."/>
        </authorList>
    </citation>
    <scope>NUCLEOTIDE SEQUENCE [LARGE SCALE GENOMIC DNA]</scope>
    <source>
        <strain evidence="1 2">DSM 11053</strain>
    </source>
</reference>
<keyword evidence="2" id="KW-1185">Reference proteome</keyword>
<name>A0A7W5JUP8_9ACTN</name>
<proteinExistence type="predicted"/>
<sequence>MELVATASRIKSPGRYDFATPGRNWATARRSAAQAARTPPYLLVDG</sequence>
<dbReference type="EMBL" id="JACHZG010000001">
    <property type="protein sequence ID" value="MBB3326560.1"/>
    <property type="molecule type" value="Genomic_DNA"/>
</dbReference>
<protein>
    <submittedName>
        <fullName evidence="1">Uncharacterized protein</fullName>
    </submittedName>
</protein>
<gene>
    <name evidence="1" type="ORF">FHX39_001504</name>
</gene>